<dbReference type="GO" id="GO:0000160">
    <property type="term" value="P:phosphorelay signal transduction system"/>
    <property type="evidence" value="ECO:0007669"/>
    <property type="project" value="InterPro"/>
</dbReference>
<evidence type="ECO:0000256" key="1">
    <source>
        <dbReference type="PROSITE-ProRule" id="PRU00169"/>
    </source>
</evidence>
<accession>A0A560B8G7</accession>
<dbReference type="Gene3D" id="3.40.50.2300">
    <property type="match status" value="1"/>
</dbReference>
<dbReference type="EMBL" id="VITF01000005">
    <property type="protein sequence ID" value="TWA68935.1"/>
    <property type="molecule type" value="Genomic_DNA"/>
</dbReference>
<comment type="caution">
    <text evidence="1">Lacks conserved residue(s) required for the propagation of feature annotation.</text>
</comment>
<comment type="caution">
    <text evidence="4">The sequence shown here is derived from an EMBL/GenBank/DDBJ whole genome shotgun (WGS) entry which is preliminary data.</text>
</comment>
<dbReference type="RefSeq" id="WP_145675834.1">
    <property type="nucleotide sequence ID" value="NZ_VITF01000005.1"/>
</dbReference>
<dbReference type="SUPFAM" id="SSF52172">
    <property type="entry name" value="CheY-like"/>
    <property type="match status" value="1"/>
</dbReference>
<gene>
    <name evidence="4" type="ORF">FBZ82_10592</name>
</gene>
<proteinExistence type="predicted"/>
<name>A0A560B8G7_AZOBR</name>
<reference evidence="4 5" key="1">
    <citation type="submission" date="2019-06" db="EMBL/GenBank/DDBJ databases">
        <title>Genomic Encyclopedia of Type Strains, Phase IV (KMG-V): Genome sequencing to study the core and pangenomes of soil and plant-associated prokaryotes.</title>
        <authorList>
            <person name="Whitman W."/>
        </authorList>
    </citation>
    <scope>NUCLEOTIDE SEQUENCE [LARGE SCALE GENOMIC DNA]</scope>
    <source>
        <strain evidence="4 5">BR 11796</strain>
    </source>
</reference>
<evidence type="ECO:0000259" key="3">
    <source>
        <dbReference type="PROSITE" id="PS50110"/>
    </source>
</evidence>
<dbReference type="Proteomes" id="UP000316083">
    <property type="component" value="Unassembled WGS sequence"/>
</dbReference>
<feature type="region of interest" description="Disordered" evidence="2">
    <location>
        <begin position="1"/>
        <end position="25"/>
    </location>
</feature>
<dbReference type="InterPro" id="IPR011006">
    <property type="entry name" value="CheY-like_superfamily"/>
</dbReference>
<feature type="domain" description="Response regulatory" evidence="3">
    <location>
        <begin position="20"/>
        <end position="136"/>
    </location>
</feature>
<dbReference type="PROSITE" id="PS50110">
    <property type="entry name" value="RESPONSE_REGULATORY"/>
    <property type="match status" value="1"/>
</dbReference>
<dbReference type="InterPro" id="IPR001789">
    <property type="entry name" value="Sig_transdc_resp-reg_receiver"/>
</dbReference>
<evidence type="ECO:0000256" key="2">
    <source>
        <dbReference type="SAM" id="MobiDB-lite"/>
    </source>
</evidence>
<evidence type="ECO:0000313" key="4">
    <source>
        <dbReference type="EMBL" id="TWA68935.1"/>
    </source>
</evidence>
<organism evidence="4 5">
    <name type="scientific">Azospirillum brasilense</name>
    <dbReference type="NCBI Taxonomy" id="192"/>
    <lineage>
        <taxon>Bacteria</taxon>
        <taxon>Pseudomonadati</taxon>
        <taxon>Pseudomonadota</taxon>
        <taxon>Alphaproteobacteria</taxon>
        <taxon>Rhodospirillales</taxon>
        <taxon>Azospirillaceae</taxon>
        <taxon>Azospirillum</taxon>
    </lineage>
</organism>
<evidence type="ECO:0000313" key="5">
    <source>
        <dbReference type="Proteomes" id="UP000316083"/>
    </source>
</evidence>
<dbReference type="AlphaFoldDB" id="A0A560B8G7"/>
<protein>
    <submittedName>
        <fullName evidence="4">Response regulator receiver domain-containing protein</fullName>
    </submittedName>
</protein>
<dbReference type="CDD" id="cd00156">
    <property type="entry name" value="REC"/>
    <property type="match status" value="1"/>
</dbReference>
<sequence>MTTGFSIDADIRPPGQGGRRAVIADDDPGQRDALARHLTERGFAVSTVSGGFEALGLIGAEGPAVALLRCRRPEDEGDRAAALACMLYPHTRIILTAGAPDAQLDAQLDAEPGNSPVTVLARPVDLALLDRCLDGL</sequence>